<comment type="caution">
    <text evidence="2">The sequence shown here is derived from an EMBL/GenBank/DDBJ whole genome shotgun (WGS) entry which is preliminary data.</text>
</comment>
<dbReference type="PROSITE" id="PS51257">
    <property type="entry name" value="PROKAR_LIPOPROTEIN"/>
    <property type="match status" value="1"/>
</dbReference>
<protein>
    <submittedName>
        <fullName evidence="2">Uncharacterized protein</fullName>
    </submittedName>
</protein>
<name>A0A9D7XM16_9BACT</name>
<proteinExistence type="predicted"/>
<keyword evidence="1" id="KW-0732">Signal</keyword>
<dbReference type="AlphaFoldDB" id="A0A9D7XM16"/>
<evidence type="ECO:0000256" key="1">
    <source>
        <dbReference type="SAM" id="SignalP"/>
    </source>
</evidence>
<evidence type="ECO:0000313" key="3">
    <source>
        <dbReference type="Proteomes" id="UP000886657"/>
    </source>
</evidence>
<accession>A0A9D7XM16</accession>
<reference evidence="2" key="1">
    <citation type="submission" date="2020-10" db="EMBL/GenBank/DDBJ databases">
        <title>Connecting structure to function with the recovery of over 1000 high-quality activated sludge metagenome-assembled genomes encoding full-length rRNA genes using long-read sequencing.</title>
        <authorList>
            <person name="Singleton C.M."/>
            <person name="Petriglieri F."/>
            <person name="Kristensen J.M."/>
            <person name="Kirkegaard R.H."/>
            <person name="Michaelsen T.Y."/>
            <person name="Andersen M.H."/>
            <person name="Karst S.M."/>
            <person name="Dueholm M.S."/>
            <person name="Nielsen P.H."/>
            <person name="Albertsen M."/>
        </authorList>
    </citation>
    <scope>NUCLEOTIDE SEQUENCE</scope>
    <source>
        <strain evidence="2">Skiv_18-Q3-R9-52_MAXAC.067</strain>
    </source>
</reference>
<feature type="chain" id="PRO_5039698320" evidence="1">
    <location>
        <begin position="19"/>
        <end position="189"/>
    </location>
</feature>
<evidence type="ECO:0000313" key="2">
    <source>
        <dbReference type="EMBL" id="MBK9797045.1"/>
    </source>
</evidence>
<sequence length="189" mass="18758">MRKLLIGSLVLGILTACGGGGGSSTPAPPPPSAATRLTYTDPPAAGWRLARVGGTGTAADPLILELRGPASPRVKGAACFLDLGAGSKAAWANLGTNTHLGDPGTLSLGAEPRLVKDKLTGGELQVGIFQKVGDADPSLGVVRVALKLNGAQSVGEIPLAQAAARALVVQADGSSLTPLTIALGTLKAE</sequence>
<gene>
    <name evidence="2" type="ORF">IPP58_11210</name>
</gene>
<dbReference type="EMBL" id="JADKIO010000008">
    <property type="protein sequence ID" value="MBK9797045.1"/>
    <property type="molecule type" value="Genomic_DNA"/>
</dbReference>
<organism evidence="2 3">
    <name type="scientific">Candidatus Geothrix skivensis</name>
    <dbReference type="NCBI Taxonomy" id="2954439"/>
    <lineage>
        <taxon>Bacteria</taxon>
        <taxon>Pseudomonadati</taxon>
        <taxon>Acidobacteriota</taxon>
        <taxon>Holophagae</taxon>
        <taxon>Holophagales</taxon>
        <taxon>Holophagaceae</taxon>
        <taxon>Geothrix</taxon>
    </lineage>
</organism>
<dbReference type="Proteomes" id="UP000886657">
    <property type="component" value="Unassembled WGS sequence"/>
</dbReference>
<feature type="signal peptide" evidence="1">
    <location>
        <begin position="1"/>
        <end position="18"/>
    </location>
</feature>